<dbReference type="Proteomes" id="UP000789759">
    <property type="component" value="Unassembled WGS sequence"/>
</dbReference>
<accession>A0A9N8Z0S6</accession>
<evidence type="ECO:0000313" key="1">
    <source>
        <dbReference type="EMBL" id="CAG8458458.1"/>
    </source>
</evidence>
<comment type="caution">
    <text evidence="1">The sequence shown here is derived from an EMBL/GenBank/DDBJ whole genome shotgun (WGS) entry which is preliminary data.</text>
</comment>
<protein>
    <submittedName>
        <fullName evidence="1">9526_t:CDS:1</fullName>
    </submittedName>
</protein>
<dbReference type="PANTHER" id="PTHR45786:SF74">
    <property type="entry name" value="ATP-DEPENDENT DNA HELICASE"/>
    <property type="match status" value="1"/>
</dbReference>
<dbReference type="OrthoDB" id="1748060at2759"/>
<sequence length="277" mass="31967">MQGMCCGLASADDTSALKDLFVRHNDIGKDFRNNIRAYNSIFSFTSMGVKLDENLANGSLILVNEEPKFLQLYIYDTKFEMANRLNIMPQLRQDILEFIRAILDHLNPFVTNFCIISSLNYIDNLCLYIKADHGLDQCIYNMPTASQVAAIWIEGNNPTNYAKCDIIVHSRTQGLQKISELNGSYDPMQYLLLFPKGDYACWRIFGFNLSNINPALLCLQIHLPNEHNITYSETSKLNDILNNKENKKIMLTEYFKMNEIDPQACNYSYHEFPQYYV</sequence>
<dbReference type="AlphaFoldDB" id="A0A9N8Z0S6"/>
<dbReference type="EMBL" id="CAJVQA010000145">
    <property type="protein sequence ID" value="CAG8458458.1"/>
    <property type="molecule type" value="Genomic_DNA"/>
</dbReference>
<evidence type="ECO:0000313" key="2">
    <source>
        <dbReference type="Proteomes" id="UP000789759"/>
    </source>
</evidence>
<reference evidence="1" key="1">
    <citation type="submission" date="2021-06" db="EMBL/GenBank/DDBJ databases">
        <authorList>
            <person name="Kallberg Y."/>
            <person name="Tangrot J."/>
            <person name="Rosling A."/>
        </authorList>
    </citation>
    <scope>NUCLEOTIDE SEQUENCE</scope>
    <source>
        <strain evidence="1">FL966</strain>
    </source>
</reference>
<keyword evidence="2" id="KW-1185">Reference proteome</keyword>
<name>A0A9N8Z0S6_9GLOM</name>
<proteinExistence type="predicted"/>
<organism evidence="1 2">
    <name type="scientific">Cetraspora pellucida</name>
    <dbReference type="NCBI Taxonomy" id="1433469"/>
    <lineage>
        <taxon>Eukaryota</taxon>
        <taxon>Fungi</taxon>
        <taxon>Fungi incertae sedis</taxon>
        <taxon>Mucoromycota</taxon>
        <taxon>Glomeromycotina</taxon>
        <taxon>Glomeromycetes</taxon>
        <taxon>Diversisporales</taxon>
        <taxon>Gigasporaceae</taxon>
        <taxon>Cetraspora</taxon>
    </lineage>
</organism>
<dbReference type="PANTHER" id="PTHR45786">
    <property type="entry name" value="DNA BINDING PROTEIN-LIKE"/>
    <property type="match status" value="1"/>
</dbReference>
<gene>
    <name evidence="1" type="ORF">CPELLU_LOCUS507</name>
</gene>